<keyword evidence="3" id="KW-1185">Reference proteome</keyword>
<evidence type="ECO:0000313" key="2">
    <source>
        <dbReference type="EMBL" id="KAK2955575.1"/>
    </source>
</evidence>
<evidence type="ECO:0000313" key="3">
    <source>
        <dbReference type="Proteomes" id="UP001281761"/>
    </source>
</evidence>
<organism evidence="2 3">
    <name type="scientific">Blattamonas nauphoetae</name>
    <dbReference type="NCBI Taxonomy" id="2049346"/>
    <lineage>
        <taxon>Eukaryota</taxon>
        <taxon>Metamonada</taxon>
        <taxon>Preaxostyla</taxon>
        <taxon>Oxymonadida</taxon>
        <taxon>Blattamonas</taxon>
    </lineage>
</organism>
<name>A0ABQ9XVR7_9EUKA</name>
<comment type="caution">
    <text evidence="2">The sequence shown here is derived from an EMBL/GenBank/DDBJ whole genome shotgun (WGS) entry which is preliminary data.</text>
</comment>
<dbReference type="Proteomes" id="UP001281761">
    <property type="component" value="Unassembled WGS sequence"/>
</dbReference>
<feature type="region of interest" description="Disordered" evidence="1">
    <location>
        <begin position="1"/>
        <end position="28"/>
    </location>
</feature>
<accession>A0ABQ9XVR7</accession>
<evidence type="ECO:0000256" key="1">
    <source>
        <dbReference type="SAM" id="MobiDB-lite"/>
    </source>
</evidence>
<protein>
    <submittedName>
        <fullName evidence="2">Uncharacterized protein</fullName>
    </submittedName>
</protein>
<feature type="compositionally biased region" description="Basic and acidic residues" evidence="1">
    <location>
        <begin position="13"/>
        <end position="28"/>
    </location>
</feature>
<proteinExistence type="predicted"/>
<dbReference type="EMBL" id="JARBJD010000065">
    <property type="protein sequence ID" value="KAK2955575.1"/>
    <property type="molecule type" value="Genomic_DNA"/>
</dbReference>
<gene>
    <name evidence="2" type="ORF">BLNAU_9433</name>
</gene>
<reference evidence="2 3" key="1">
    <citation type="journal article" date="2022" name="bioRxiv">
        <title>Genomics of Preaxostyla Flagellates Illuminates Evolutionary Transitions and the Path Towards Mitochondrial Loss.</title>
        <authorList>
            <person name="Novak L.V.F."/>
            <person name="Treitli S.C."/>
            <person name="Pyrih J."/>
            <person name="Halakuc P."/>
            <person name="Pipaliya S.V."/>
            <person name="Vacek V."/>
            <person name="Brzon O."/>
            <person name="Soukal P."/>
            <person name="Eme L."/>
            <person name="Dacks J.B."/>
            <person name="Karnkowska A."/>
            <person name="Elias M."/>
            <person name="Hampl V."/>
        </authorList>
    </citation>
    <scope>NUCLEOTIDE SEQUENCE [LARGE SCALE GENOMIC DNA]</scope>
    <source>
        <strain evidence="2">NAU3</strain>
        <tissue evidence="2">Gut</tissue>
    </source>
</reference>
<sequence>MLIGAPSETCECGGRDREQRTKERAGREREPCLSHFPLRISVQPDCADVVGFRSPPFARPDITTAAFCDSSQIVDDVSSHSTGGNEESVRHAGQWIGCRRVVASGSSFEQHNEILTAVDGRVVWKSNSDESVYPQTLSTRSAAADEPSPIAEEGKSNQIILNSADETSMNLSEFYKRREDEEALILLVLERIKDQLRSVPVLPRPVNEDNLMMCSLEELETMLLHAEEALIDALRPSIDREVKAISADFFSIFF</sequence>